<feature type="region of interest" description="Disordered" evidence="1">
    <location>
        <begin position="263"/>
        <end position="282"/>
    </location>
</feature>
<dbReference type="STRING" id="420404.SAMN05421793_11058"/>
<organism evidence="2 3">
    <name type="scientific">Epilithonimonas hominis</name>
    <dbReference type="NCBI Taxonomy" id="420404"/>
    <lineage>
        <taxon>Bacteria</taxon>
        <taxon>Pseudomonadati</taxon>
        <taxon>Bacteroidota</taxon>
        <taxon>Flavobacteriia</taxon>
        <taxon>Flavobacteriales</taxon>
        <taxon>Weeksellaceae</taxon>
        <taxon>Chryseobacterium group</taxon>
        <taxon>Epilithonimonas</taxon>
    </lineage>
</organism>
<keyword evidence="3" id="KW-1185">Reference proteome</keyword>
<dbReference type="RefSeq" id="WP_089769154.1">
    <property type="nucleotide sequence ID" value="NZ_FNWX01000010.1"/>
</dbReference>
<dbReference type="Proteomes" id="UP000198555">
    <property type="component" value="Unassembled WGS sequence"/>
</dbReference>
<proteinExistence type="predicted"/>
<evidence type="ECO:0000313" key="3">
    <source>
        <dbReference type="Proteomes" id="UP000198555"/>
    </source>
</evidence>
<dbReference type="AlphaFoldDB" id="A0A1H6J1D1"/>
<reference evidence="3" key="1">
    <citation type="submission" date="2016-10" db="EMBL/GenBank/DDBJ databases">
        <authorList>
            <person name="Varghese N."/>
            <person name="Submissions S."/>
        </authorList>
    </citation>
    <scope>NUCLEOTIDE SEQUENCE [LARGE SCALE GENOMIC DNA]</scope>
    <source>
        <strain evidence="3">DSM 19326</strain>
    </source>
</reference>
<sequence length="300" mass="32098">MKKTLLNILLISSLGSLYGQVGIQTSQVAPSAILEINTSDLATGSKKGFLGPRVALASNTDTTTIPSPAVGLLVYNTVDAGTYPSNVFANRYYFWNGTLWVDLGLTSALQNYLSNKIYSLNSKSTQNLTYSTINNTSGTNGGIPVSFADGDVAISTGNIVTKLGDVFTVNVTGLYEISAYVNYNPNRTTIAGTQGGTFLNLKLQRSTDNGATWADVIGNRTAWGVKATNYLKTAILISTPVYLTANQRLRLVVQNPFGITDESALHGENNTTSPPPTMTTSTKIPISKSLTMILLDYDLQ</sequence>
<evidence type="ECO:0000256" key="1">
    <source>
        <dbReference type="SAM" id="MobiDB-lite"/>
    </source>
</evidence>
<name>A0A1H6J1D1_9FLAO</name>
<dbReference type="EMBL" id="FNWX01000010">
    <property type="protein sequence ID" value="SEH53941.1"/>
    <property type="molecule type" value="Genomic_DNA"/>
</dbReference>
<accession>A0A1H6J1D1</accession>
<protein>
    <submittedName>
        <fullName evidence="2">Uncharacterized protein</fullName>
    </submittedName>
</protein>
<evidence type="ECO:0000313" key="2">
    <source>
        <dbReference type="EMBL" id="SEH53941.1"/>
    </source>
</evidence>
<gene>
    <name evidence="2" type="ORF">SAMN05421793_11058</name>
</gene>